<dbReference type="RefSeq" id="XP_002959275.1">
    <property type="nucleotide sequence ID" value="XM_002959229.1"/>
</dbReference>
<name>D8UKT9_VOLCA</name>
<dbReference type="OrthoDB" id="441129at2759"/>
<evidence type="ECO:0000313" key="2">
    <source>
        <dbReference type="EMBL" id="EFJ39665.1"/>
    </source>
</evidence>
<dbReference type="EMBL" id="GL378460">
    <property type="protein sequence ID" value="EFJ39665.1"/>
    <property type="molecule type" value="Genomic_DNA"/>
</dbReference>
<gene>
    <name evidence="2" type="ORF">VOLCADRAFT_100702</name>
</gene>
<evidence type="ECO:0000256" key="1">
    <source>
        <dbReference type="SAM" id="MobiDB-lite"/>
    </source>
</evidence>
<evidence type="ECO:0000313" key="3">
    <source>
        <dbReference type="Proteomes" id="UP000001058"/>
    </source>
</evidence>
<dbReference type="InParanoid" id="D8UKT9"/>
<proteinExistence type="predicted"/>
<reference evidence="2 3" key="1">
    <citation type="journal article" date="2010" name="Science">
        <title>Genomic analysis of organismal complexity in the multicellular green alga Volvox carteri.</title>
        <authorList>
            <person name="Prochnik S.E."/>
            <person name="Umen J."/>
            <person name="Nedelcu A.M."/>
            <person name="Hallmann A."/>
            <person name="Miller S.M."/>
            <person name="Nishii I."/>
            <person name="Ferris P."/>
            <person name="Kuo A."/>
            <person name="Mitros T."/>
            <person name="Fritz-Laylin L.K."/>
            <person name="Hellsten U."/>
            <person name="Chapman J."/>
            <person name="Simakov O."/>
            <person name="Rensing S.A."/>
            <person name="Terry A."/>
            <person name="Pangilinan J."/>
            <person name="Kapitonov V."/>
            <person name="Jurka J."/>
            <person name="Salamov A."/>
            <person name="Shapiro H."/>
            <person name="Schmutz J."/>
            <person name="Grimwood J."/>
            <person name="Lindquist E."/>
            <person name="Lucas S."/>
            <person name="Grigoriev I.V."/>
            <person name="Schmitt R."/>
            <person name="Kirk D."/>
            <person name="Rokhsar D.S."/>
        </authorList>
    </citation>
    <scope>NUCLEOTIDE SEQUENCE [LARGE SCALE GENOMIC DNA]</scope>
    <source>
        <strain evidence="3">f. Nagariensis / Eve</strain>
    </source>
</reference>
<feature type="compositionally biased region" description="Gly residues" evidence="1">
    <location>
        <begin position="47"/>
        <end position="56"/>
    </location>
</feature>
<feature type="region of interest" description="Disordered" evidence="1">
    <location>
        <begin position="22"/>
        <end position="62"/>
    </location>
</feature>
<feature type="compositionally biased region" description="Low complexity" evidence="1">
    <location>
        <begin position="22"/>
        <end position="46"/>
    </location>
</feature>
<feature type="non-terminal residue" evidence="2">
    <location>
        <position position="1"/>
    </location>
</feature>
<dbReference type="Proteomes" id="UP000001058">
    <property type="component" value="Unassembled WGS sequence"/>
</dbReference>
<keyword evidence="3" id="KW-1185">Reference proteome</keyword>
<dbReference type="AlphaFoldDB" id="D8UKT9"/>
<protein>
    <submittedName>
        <fullName evidence="2">Uncharacterized protein</fullName>
    </submittedName>
</protein>
<accession>D8UKT9</accession>
<dbReference type="KEGG" id="vcn:VOLCADRAFT_100702"/>
<sequence>EVLLQRNDVEAFLLSSLHAQQQHQYQQQQQQSQQHQQQPSASHVDAPGGGAGGGHVGSDFRDLPWEDRERVLRLLFVKINNQAQQVHFTVLPPHPLVAAGGGGGGGGTEMLMMAAFLGRDVLRLYSRSTTGHICAKGLLKKLKPTVTTTQDKKDSYRQLPLAASPNTSPVHLIAPRRPQSVRAPNVHNTPNQGAAADIFGESSSAKPLTSVSAGTLVPEL</sequence>
<organism evidence="3">
    <name type="scientific">Volvox carteri f. nagariensis</name>
    <dbReference type="NCBI Taxonomy" id="3068"/>
    <lineage>
        <taxon>Eukaryota</taxon>
        <taxon>Viridiplantae</taxon>
        <taxon>Chlorophyta</taxon>
        <taxon>core chlorophytes</taxon>
        <taxon>Chlorophyceae</taxon>
        <taxon>CS clade</taxon>
        <taxon>Chlamydomonadales</taxon>
        <taxon>Volvocaceae</taxon>
        <taxon>Volvox</taxon>
    </lineage>
</organism>
<dbReference type="GeneID" id="9626246"/>